<dbReference type="RefSeq" id="WP_120636319.1">
    <property type="nucleotide sequence ID" value="NZ_RAQU01000001.1"/>
</dbReference>
<dbReference type="OrthoDB" id="505641at2"/>
<dbReference type="Pfam" id="PF20254">
    <property type="entry name" value="DMFA2_C"/>
    <property type="match status" value="1"/>
</dbReference>
<dbReference type="InParanoid" id="A0A3A9JM54"/>
<evidence type="ECO:0000259" key="1">
    <source>
        <dbReference type="Pfam" id="PF20254"/>
    </source>
</evidence>
<dbReference type="EMBL" id="RAQU01000001">
    <property type="protein sequence ID" value="RKK06241.1"/>
    <property type="molecule type" value="Genomic_DNA"/>
</dbReference>
<evidence type="ECO:0000313" key="2">
    <source>
        <dbReference type="EMBL" id="RKK06241.1"/>
    </source>
</evidence>
<evidence type="ECO:0000313" key="4">
    <source>
        <dbReference type="Proteomes" id="UP000274097"/>
    </source>
</evidence>
<keyword evidence="4" id="KW-1185">Reference proteome</keyword>
<dbReference type="InterPro" id="IPR013320">
    <property type="entry name" value="ConA-like_dom_sf"/>
</dbReference>
<feature type="domain" description="N,N-dimethylformamidase beta subunit-like C-terminal" evidence="1">
    <location>
        <begin position="303"/>
        <end position="736"/>
    </location>
</feature>
<dbReference type="Gene3D" id="2.60.120.200">
    <property type="match status" value="1"/>
</dbReference>
<dbReference type="InterPro" id="IPR046540">
    <property type="entry name" value="DMFA2_C"/>
</dbReference>
<name>A0A3A9JM54_9PROT</name>
<evidence type="ECO:0000313" key="5">
    <source>
        <dbReference type="Proteomes" id="UP000278036"/>
    </source>
</evidence>
<accession>A0A3A9JM54</accession>
<dbReference type="AlphaFoldDB" id="A0A3A9JM54"/>
<dbReference type="SUPFAM" id="SSF49899">
    <property type="entry name" value="Concanavalin A-like lectins/glucanases"/>
    <property type="match status" value="1"/>
</dbReference>
<organism evidence="2 5">
    <name type="scientific">Teichococcus wenyumeiae</name>
    <dbReference type="NCBI Taxonomy" id="2478470"/>
    <lineage>
        <taxon>Bacteria</taxon>
        <taxon>Pseudomonadati</taxon>
        <taxon>Pseudomonadota</taxon>
        <taxon>Alphaproteobacteria</taxon>
        <taxon>Acetobacterales</taxon>
        <taxon>Roseomonadaceae</taxon>
        <taxon>Roseomonas</taxon>
    </lineage>
</organism>
<dbReference type="Proteomes" id="UP000274097">
    <property type="component" value="Unassembled WGS sequence"/>
</dbReference>
<proteinExistence type="predicted"/>
<dbReference type="EMBL" id="RFLX01000016">
    <property type="protein sequence ID" value="RMI19741.1"/>
    <property type="molecule type" value="Genomic_DNA"/>
</dbReference>
<comment type="caution">
    <text evidence="2">The sequence shown here is derived from an EMBL/GenBank/DDBJ whole genome shotgun (WGS) entry which is preliminary data.</text>
</comment>
<protein>
    <submittedName>
        <fullName evidence="2">N,N-dimethylformamidase</fullName>
    </submittedName>
</protein>
<sequence length="756" mass="81895">MPVPGTVDTTSILGYAWPLAVSAGEEVRFHLSSPALDLAEAAVARVRCADPDPNGPGLKLTFPGTPIDGPVPLRNQPLHPGSCGIVADAPALTAFSGFTVGTFLWPTAPGAEYNGAAAQTVLARWCEAEGCGWRLGLDAEGRPEFIVSDGGQSWRAVSPHPLAEREWVLIGGSWDPAAREVRIMARSLDPQAGRDRSADIAAPGPAALSWPMDTALTMAGHAAAQGPSPRVLGLLDGKLDRPRLYGAPLPLDALHRLCEAQRPSPGDPLLLAAWDFSDGIPTDRLHDLSANRLDGLLRQMPARAMTGANWDGSTRSWTEAPWQYGAIHFHRDDMADAGWAADLCLTVPANWKPGFYALRLRARTDSPEPVESFVAFFVRAPVGRPSSRLAFVASTATFLAYANSALRLDQVHAEAMLEGVIALSPDDVYLQSHRELGLSTYDTHNDGSGWTISSGARPILNMRPRGAVFNYGNDTHVLDWLEHFSQDYDIVTDEDIDRHGVQVLRPYACVITGSHPEYVSRPMLDAFDAYQRGGGRHMYLGGNGFYWRIAFHPTRPHTMEVRRGMIGLRTWEGEAGEDSLAFTGEPSGTWRTNGRPPQRLVGVGFDAQVFTASAPYRWLEAARDPALSWLTQGIDLDAPLGDFGLRGNGAAGIEVDRVEPTLGSPPDLVWLATADQLGYGGVPVPEEFRTLHRGLMGDQNARVRADLVFFPTAGGGAVFSTGSIAYSCALTCNDYENNVSRLTLNVLRRFLDPRPF</sequence>
<dbReference type="Proteomes" id="UP000278036">
    <property type="component" value="Unassembled WGS sequence"/>
</dbReference>
<evidence type="ECO:0000313" key="3">
    <source>
        <dbReference type="EMBL" id="RMI19741.1"/>
    </source>
</evidence>
<gene>
    <name evidence="2" type="ORF">D6Z83_00255</name>
    <name evidence="3" type="ORF">EBE87_19025</name>
</gene>
<reference evidence="2 5" key="1">
    <citation type="submission" date="2018-09" db="EMBL/GenBank/DDBJ databases">
        <title>Roseomonas sp. nov., isolated from feces of Tibetan antelopes in the Qinghai-Tibet plateau, China.</title>
        <authorList>
            <person name="Tian Z."/>
        </authorList>
    </citation>
    <scope>NUCLEOTIDE SEQUENCE [LARGE SCALE GENOMIC DNA]</scope>
    <source>
        <strain evidence="3 4">Z23</strain>
        <strain evidence="2 5">Z24</strain>
    </source>
</reference>